<keyword evidence="2" id="KW-0472">Membrane</keyword>
<protein>
    <submittedName>
        <fullName evidence="3">Mast/stem cell growth factor receptor Kit</fullName>
    </submittedName>
</protein>
<feature type="transmembrane region" description="Helical" evidence="2">
    <location>
        <begin position="161"/>
        <end position="185"/>
    </location>
</feature>
<name>A0A4Z2J043_9TELE</name>
<keyword evidence="3" id="KW-0675">Receptor</keyword>
<gene>
    <name evidence="3" type="primary">kit_1</name>
    <name evidence="3" type="ORF">EYF80_006054</name>
</gene>
<reference evidence="3 4" key="1">
    <citation type="submission" date="2019-03" db="EMBL/GenBank/DDBJ databases">
        <title>First draft genome of Liparis tanakae, snailfish: a comprehensive survey of snailfish specific genes.</title>
        <authorList>
            <person name="Kim W."/>
            <person name="Song I."/>
            <person name="Jeong J.-H."/>
            <person name="Kim D."/>
            <person name="Kim S."/>
            <person name="Ryu S."/>
            <person name="Song J.Y."/>
            <person name="Lee S.K."/>
        </authorList>
    </citation>
    <scope>NUCLEOTIDE SEQUENCE [LARGE SCALE GENOMIC DNA]</scope>
    <source>
        <tissue evidence="3">Muscle</tissue>
    </source>
</reference>
<dbReference type="AlphaFoldDB" id="A0A4Z2J043"/>
<feature type="region of interest" description="Disordered" evidence="1">
    <location>
        <begin position="308"/>
        <end position="342"/>
    </location>
</feature>
<dbReference type="OrthoDB" id="6077854at2759"/>
<dbReference type="InterPro" id="IPR013783">
    <property type="entry name" value="Ig-like_fold"/>
</dbReference>
<evidence type="ECO:0000256" key="2">
    <source>
        <dbReference type="SAM" id="Phobius"/>
    </source>
</evidence>
<dbReference type="Gene3D" id="2.60.40.10">
    <property type="entry name" value="Immunoglobulins"/>
    <property type="match status" value="1"/>
</dbReference>
<evidence type="ECO:0000256" key="1">
    <source>
        <dbReference type="SAM" id="MobiDB-lite"/>
    </source>
</evidence>
<keyword evidence="4" id="KW-1185">Reference proteome</keyword>
<accession>A0A4Z2J043</accession>
<dbReference type="Proteomes" id="UP000314294">
    <property type="component" value="Unassembled WGS sequence"/>
</dbReference>
<organism evidence="3 4">
    <name type="scientific">Liparis tanakae</name>
    <name type="common">Tanaka's snailfish</name>
    <dbReference type="NCBI Taxonomy" id="230148"/>
    <lineage>
        <taxon>Eukaryota</taxon>
        <taxon>Metazoa</taxon>
        <taxon>Chordata</taxon>
        <taxon>Craniata</taxon>
        <taxon>Vertebrata</taxon>
        <taxon>Euteleostomi</taxon>
        <taxon>Actinopterygii</taxon>
        <taxon>Neopterygii</taxon>
        <taxon>Teleostei</taxon>
        <taxon>Neoteleostei</taxon>
        <taxon>Acanthomorphata</taxon>
        <taxon>Eupercaria</taxon>
        <taxon>Perciformes</taxon>
        <taxon>Cottioidei</taxon>
        <taxon>Cottales</taxon>
        <taxon>Liparidae</taxon>
        <taxon>Liparis</taxon>
    </lineage>
</organism>
<proteinExistence type="predicted"/>
<sequence length="342" mass="37870">MVCFVQENRCSDSKLISELRLVRVVGLEGGIYKFSASHVDASVDHSFHVYVISKPVIIAQEGPVDGQVRCIAAGYPVPKISWYFCERPHTRCSHLPNATQWETPDVAMVTKSTFGRGEVVGRLNVSKEHRHYPTLECVASTEGEEAYTLFSISERIVPHELFTPLLTGMVATGFMLSLILVVLLYKYVQVRRRQLTPPFDAEELSLDAEDLLSFSYQVAKGMQYITSKNVYLTLSNAPGHPEHQRAPSRRLSSVCSTTAPTQPLLQNTVDVFQDYRPELLPTPPPRMEVGRATVLSGWEGEKEVCDGHATKTEGCSSSSLTARCPPTEPASRASLSPPPEPH</sequence>
<dbReference type="Pfam" id="PF25305">
    <property type="entry name" value="Ig_PDGFR_d4"/>
    <property type="match status" value="1"/>
</dbReference>
<keyword evidence="2" id="KW-1133">Transmembrane helix</keyword>
<keyword evidence="2" id="KW-0812">Transmembrane</keyword>
<evidence type="ECO:0000313" key="4">
    <source>
        <dbReference type="Proteomes" id="UP000314294"/>
    </source>
</evidence>
<comment type="caution">
    <text evidence="3">The sequence shown here is derived from an EMBL/GenBank/DDBJ whole genome shotgun (WGS) entry which is preliminary data.</text>
</comment>
<evidence type="ECO:0000313" key="3">
    <source>
        <dbReference type="EMBL" id="TNN83536.1"/>
    </source>
</evidence>
<dbReference type="EMBL" id="SRLO01000032">
    <property type="protein sequence ID" value="TNN83536.1"/>
    <property type="molecule type" value="Genomic_DNA"/>
</dbReference>